<dbReference type="EMBL" id="GG745335">
    <property type="protein sequence ID" value="KNE60244.1"/>
    <property type="molecule type" value="Genomic_DNA"/>
</dbReference>
<protein>
    <submittedName>
        <fullName evidence="3">Uncharacterized protein</fullName>
    </submittedName>
</protein>
<proteinExistence type="predicted"/>
<evidence type="ECO:0000256" key="2">
    <source>
        <dbReference type="SAM" id="SignalP"/>
    </source>
</evidence>
<keyword evidence="4" id="KW-1185">Reference proteome</keyword>
<feature type="chain" id="PRO_5005547895" evidence="2">
    <location>
        <begin position="22"/>
        <end position="539"/>
    </location>
</feature>
<dbReference type="Proteomes" id="UP000054350">
    <property type="component" value="Unassembled WGS sequence"/>
</dbReference>
<reference evidence="4" key="2">
    <citation type="submission" date="2009-11" db="EMBL/GenBank/DDBJ databases">
        <title>The Genome Sequence of Allomyces macrogynus strain ATCC 38327.</title>
        <authorList>
            <consortium name="The Broad Institute Genome Sequencing Platform"/>
            <person name="Russ C."/>
            <person name="Cuomo C."/>
            <person name="Shea T."/>
            <person name="Young S.K."/>
            <person name="Zeng Q."/>
            <person name="Koehrsen M."/>
            <person name="Haas B."/>
            <person name="Borodovsky M."/>
            <person name="Guigo R."/>
            <person name="Alvarado L."/>
            <person name="Berlin A."/>
            <person name="Borenstein D."/>
            <person name="Chen Z."/>
            <person name="Engels R."/>
            <person name="Freedman E."/>
            <person name="Gellesch M."/>
            <person name="Goldberg J."/>
            <person name="Griggs A."/>
            <person name="Gujja S."/>
            <person name="Heiman D."/>
            <person name="Hepburn T."/>
            <person name="Howarth C."/>
            <person name="Jen D."/>
            <person name="Larson L."/>
            <person name="Lewis B."/>
            <person name="Mehta T."/>
            <person name="Park D."/>
            <person name="Pearson M."/>
            <person name="Roberts A."/>
            <person name="Saif S."/>
            <person name="Shenoy N."/>
            <person name="Sisk P."/>
            <person name="Stolte C."/>
            <person name="Sykes S."/>
            <person name="Walk T."/>
            <person name="White J."/>
            <person name="Yandava C."/>
            <person name="Burger G."/>
            <person name="Gray M.W."/>
            <person name="Holland P.W.H."/>
            <person name="King N."/>
            <person name="Lang F.B.F."/>
            <person name="Roger A.J."/>
            <person name="Ruiz-Trillo I."/>
            <person name="Lander E."/>
            <person name="Nusbaum C."/>
        </authorList>
    </citation>
    <scope>NUCLEOTIDE SEQUENCE [LARGE SCALE GENOMIC DNA]</scope>
    <source>
        <strain evidence="4">ATCC 38327</strain>
    </source>
</reference>
<feature type="region of interest" description="Disordered" evidence="1">
    <location>
        <begin position="500"/>
        <end position="539"/>
    </location>
</feature>
<feature type="signal peptide" evidence="2">
    <location>
        <begin position="1"/>
        <end position="21"/>
    </location>
</feature>
<feature type="region of interest" description="Disordered" evidence="1">
    <location>
        <begin position="24"/>
        <end position="46"/>
    </location>
</feature>
<dbReference type="AlphaFoldDB" id="A0A0L0SCU2"/>
<accession>A0A0L0SCU2</accession>
<name>A0A0L0SCU2_ALLM3</name>
<reference evidence="3 4" key="1">
    <citation type="submission" date="2009-11" db="EMBL/GenBank/DDBJ databases">
        <title>Annotation of Allomyces macrogynus ATCC 38327.</title>
        <authorList>
            <consortium name="The Broad Institute Genome Sequencing Platform"/>
            <person name="Russ C."/>
            <person name="Cuomo C."/>
            <person name="Burger G."/>
            <person name="Gray M.W."/>
            <person name="Holland P.W.H."/>
            <person name="King N."/>
            <person name="Lang F.B.F."/>
            <person name="Roger A.J."/>
            <person name="Ruiz-Trillo I."/>
            <person name="Young S.K."/>
            <person name="Zeng Q."/>
            <person name="Gargeya S."/>
            <person name="Fitzgerald M."/>
            <person name="Haas B."/>
            <person name="Abouelleil A."/>
            <person name="Alvarado L."/>
            <person name="Arachchi H.M."/>
            <person name="Berlin A."/>
            <person name="Chapman S.B."/>
            <person name="Gearin G."/>
            <person name="Goldberg J."/>
            <person name="Griggs A."/>
            <person name="Gujja S."/>
            <person name="Hansen M."/>
            <person name="Heiman D."/>
            <person name="Howarth C."/>
            <person name="Larimer J."/>
            <person name="Lui A."/>
            <person name="MacDonald P.J.P."/>
            <person name="McCowen C."/>
            <person name="Montmayeur A."/>
            <person name="Murphy C."/>
            <person name="Neiman D."/>
            <person name="Pearson M."/>
            <person name="Priest M."/>
            <person name="Roberts A."/>
            <person name="Saif S."/>
            <person name="Shea T."/>
            <person name="Sisk P."/>
            <person name="Stolte C."/>
            <person name="Sykes S."/>
            <person name="Wortman J."/>
            <person name="Nusbaum C."/>
            <person name="Birren B."/>
        </authorList>
    </citation>
    <scope>NUCLEOTIDE SEQUENCE [LARGE SCALE GENOMIC DNA]</scope>
    <source>
        <strain evidence="3 4">ATCC 38327</strain>
    </source>
</reference>
<gene>
    <name evidence="3" type="ORF">AMAG_05658</name>
</gene>
<feature type="compositionally biased region" description="Low complexity" evidence="1">
    <location>
        <begin position="504"/>
        <end position="520"/>
    </location>
</feature>
<organism evidence="3 4">
    <name type="scientific">Allomyces macrogynus (strain ATCC 38327)</name>
    <name type="common">Allomyces javanicus var. macrogynus</name>
    <dbReference type="NCBI Taxonomy" id="578462"/>
    <lineage>
        <taxon>Eukaryota</taxon>
        <taxon>Fungi</taxon>
        <taxon>Fungi incertae sedis</taxon>
        <taxon>Blastocladiomycota</taxon>
        <taxon>Blastocladiomycetes</taxon>
        <taxon>Blastocladiales</taxon>
        <taxon>Blastocladiaceae</taxon>
        <taxon>Allomyces</taxon>
    </lineage>
</organism>
<sequence>MKIFVALALLSLLAAPAAVDAAPAASTQVATRTPTATRTKPASTSSAFEEGIEKLRHCPKIQGKRPTSCPHGYRCSLRRATATATATLTRPAASSDRVCEPISSCSSAQCNAVALFSGRSMPSRPCADGTFMDGTVCRLDDDKKCVAVYVACPTTPTSTRFIFSAPGAIKSTLNPPQHKRAAAEDEEAATLIDLIPTDAPVVDDLASVSLDPALLTDMASIGLPTFAADWNTNVPPSDALPTDWVDPAIDAGSAQVIGGEFGPLFGDMPLPGDLEGLSTFLDNALIPTELPTELPFVVVVPPTKPESTDIEATATAPVDSETATISVTDAPSATEDVIVANEPEVTAAPSAADPTSAADAIDVAEPTESSASDSETWSWIATTDETATFTFTTDEFTTDATAAATFTTTDTTGGVPVPTAAPTPSAPIECARPACNPLRCVNMADSITLECAEPETRHEKCLRVAACEAQAMSGQCGFSLTPEYYACMMESVLTAQPVDSTSRATAPATATATTAPQGKPTKTKTKTHSKGGPAATKAD</sequence>
<evidence type="ECO:0000313" key="3">
    <source>
        <dbReference type="EMBL" id="KNE60244.1"/>
    </source>
</evidence>
<evidence type="ECO:0000256" key="1">
    <source>
        <dbReference type="SAM" id="MobiDB-lite"/>
    </source>
</evidence>
<dbReference type="OrthoDB" id="5587417at2759"/>
<evidence type="ECO:0000313" key="4">
    <source>
        <dbReference type="Proteomes" id="UP000054350"/>
    </source>
</evidence>
<keyword evidence="2" id="KW-0732">Signal</keyword>
<dbReference type="VEuPathDB" id="FungiDB:AMAG_05658"/>